<gene>
    <name evidence="2" type="ORF">FAZ69_15525</name>
</gene>
<dbReference type="EMBL" id="SWJE01000008">
    <property type="protein sequence ID" value="TKC87701.1"/>
    <property type="molecule type" value="Genomic_DNA"/>
</dbReference>
<dbReference type="OrthoDB" id="10006272at2"/>
<sequence>MKKAKSSPKKQGKVSGTQHSSFISQEVLSRKLPGTTLEVQKATGEVVNSFSLPEPSAGHQITPDGELVYALTGGEKCPPAEVDCYKSEGATHRDFWGG</sequence>
<dbReference type="Proteomes" id="UP000305539">
    <property type="component" value="Unassembled WGS sequence"/>
</dbReference>
<name>A0A4U1I380_9BURK</name>
<comment type="caution">
    <text evidence="2">The sequence shown here is derived from an EMBL/GenBank/DDBJ whole genome shotgun (WGS) entry which is preliminary data.</text>
</comment>
<evidence type="ECO:0000256" key="1">
    <source>
        <dbReference type="SAM" id="MobiDB-lite"/>
    </source>
</evidence>
<protein>
    <submittedName>
        <fullName evidence="2">Uncharacterized protein</fullName>
    </submittedName>
</protein>
<evidence type="ECO:0000313" key="3">
    <source>
        <dbReference type="Proteomes" id="UP000305539"/>
    </source>
</evidence>
<dbReference type="RefSeq" id="WP_136895964.1">
    <property type="nucleotide sequence ID" value="NZ_SWJE01000008.1"/>
</dbReference>
<feature type="compositionally biased region" description="Polar residues" evidence="1">
    <location>
        <begin position="14"/>
        <end position="27"/>
    </location>
</feature>
<dbReference type="AlphaFoldDB" id="A0A4U1I380"/>
<feature type="compositionally biased region" description="Basic residues" evidence="1">
    <location>
        <begin position="1"/>
        <end position="12"/>
    </location>
</feature>
<proteinExistence type="predicted"/>
<evidence type="ECO:0000313" key="2">
    <source>
        <dbReference type="EMBL" id="TKC87701.1"/>
    </source>
</evidence>
<accession>A0A4U1I380</accession>
<feature type="region of interest" description="Disordered" evidence="1">
    <location>
        <begin position="1"/>
        <end position="27"/>
    </location>
</feature>
<reference evidence="2 3" key="1">
    <citation type="submission" date="2019-04" db="EMBL/GenBank/DDBJ databases">
        <title>Trinickia sp. 7GSK02, isolated from subtropical forest soil.</title>
        <authorList>
            <person name="Gao Z.-H."/>
            <person name="Qiu L.-H."/>
        </authorList>
    </citation>
    <scope>NUCLEOTIDE SEQUENCE [LARGE SCALE GENOMIC DNA]</scope>
    <source>
        <strain evidence="2 3">7GSK02</strain>
    </source>
</reference>
<keyword evidence="3" id="KW-1185">Reference proteome</keyword>
<organism evidence="2 3">
    <name type="scientific">Trinickia terrae</name>
    <dbReference type="NCBI Taxonomy" id="2571161"/>
    <lineage>
        <taxon>Bacteria</taxon>
        <taxon>Pseudomonadati</taxon>
        <taxon>Pseudomonadota</taxon>
        <taxon>Betaproteobacteria</taxon>
        <taxon>Burkholderiales</taxon>
        <taxon>Burkholderiaceae</taxon>
        <taxon>Trinickia</taxon>
    </lineage>
</organism>